<keyword evidence="6" id="KW-0347">Helicase</keyword>
<evidence type="ECO:0000259" key="4">
    <source>
        <dbReference type="PROSITE" id="PS51192"/>
    </source>
</evidence>
<dbReference type="GO" id="GO:0005524">
    <property type="term" value="F:ATP binding"/>
    <property type="evidence" value="ECO:0007669"/>
    <property type="project" value="UniProtKB-KW"/>
</dbReference>
<dbReference type="SUPFAM" id="SSF52540">
    <property type="entry name" value="P-loop containing nucleoside triphosphate hydrolases"/>
    <property type="match status" value="2"/>
</dbReference>
<protein>
    <submittedName>
        <fullName evidence="6">Helicase conserved C-terminal domain-containing protein</fullName>
    </submittedName>
</protein>
<dbReference type="Pfam" id="PF00271">
    <property type="entry name" value="Helicase_C"/>
    <property type="match status" value="1"/>
</dbReference>
<proteinExistence type="predicted"/>
<keyword evidence="3" id="KW-0175">Coiled coil</keyword>
<reference evidence="6 7" key="1">
    <citation type="submission" date="2016-10" db="EMBL/GenBank/DDBJ databases">
        <authorList>
            <person name="de Groot N.N."/>
        </authorList>
    </citation>
    <scope>NUCLEOTIDE SEQUENCE [LARGE SCALE GENOMIC DNA]</scope>
    <source>
        <strain evidence="6 7">DSM 2872</strain>
    </source>
</reference>
<dbReference type="GO" id="GO:0006289">
    <property type="term" value="P:nucleotide-excision repair"/>
    <property type="evidence" value="ECO:0007669"/>
    <property type="project" value="TreeGrafter"/>
</dbReference>
<dbReference type="InterPro" id="IPR001650">
    <property type="entry name" value="Helicase_C-like"/>
</dbReference>
<dbReference type="SMART" id="SM00490">
    <property type="entry name" value="HELICc"/>
    <property type="match status" value="1"/>
</dbReference>
<keyword evidence="1" id="KW-0547">Nucleotide-binding</keyword>
<keyword evidence="6" id="KW-0378">Hydrolase</keyword>
<keyword evidence="2" id="KW-0067">ATP-binding</keyword>
<evidence type="ECO:0000256" key="1">
    <source>
        <dbReference type="ARBA" id="ARBA00022741"/>
    </source>
</evidence>
<dbReference type="GO" id="GO:0003676">
    <property type="term" value="F:nucleic acid binding"/>
    <property type="evidence" value="ECO:0007669"/>
    <property type="project" value="InterPro"/>
</dbReference>
<feature type="domain" description="Helicase ATP-binding" evidence="4">
    <location>
        <begin position="103"/>
        <end position="298"/>
    </location>
</feature>
<dbReference type="InterPro" id="IPR011545">
    <property type="entry name" value="DEAD/DEAH_box_helicase_dom"/>
</dbReference>
<dbReference type="PANTHER" id="PTHR47957:SF3">
    <property type="entry name" value="ATP-DEPENDENT HELICASE HRQ1"/>
    <property type="match status" value="1"/>
</dbReference>
<evidence type="ECO:0000256" key="3">
    <source>
        <dbReference type="SAM" id="Coils"/>
    </source>
</evidence>
<dbReference type="OrthoDB" id="143059at2"/>
<dbReference type="InterPro" id="IPR014001">
    <property type="entry name" value="Helicase_ATP-bd"/>
</dbReference>
<dbReference type="PROSITE" id="PS51192">
    <property type="entry name" value="HELICASE_ATP_BIND_1"/>
    <property type="match status" value="1"/>
</dbReference>
<gene>
    <name evidence="6" type="ORF">SAMN05660648_00427</name>
</gene>
<organism evidence="6 7">
    <name type="scientific">Selenomonas ruminantium</name>
    <dbReference type="NCBI Taxonomy" id="971"/>
    <lineage>
        <taxon>Bacteria</taxon>
        <taxon>Bacillati</taxon>
        <taxon>Bacillota</taxon>
        <taxon>Negativicutes</taxon>
        <taxon>Selenomonadales</taxon>
        <taxon>Selenomonadaceae</taxon>
        <taxon>Selenomonas</taxon>
    </lineage>
</organism>
<evidence type="ECO:0000313" key="6">
    <source>
        <dbReference type="EMBL" id="SDZ76331.1"/>
    </source>
</evidence>
<evidence type="ECO:0000259" key="5">
    <source>
        <dbReference type="PROSITE" id="PS51194"/>
    </source>
</evidence>
<dbReference type="Pfam" id="PF09369">
    <property type="entry name" value="MZB"/>
    <property type="match status" value="1"/>
</dbReference>
<dbReference type="Gene3D" id="3.40.50.300">
    <property type="entry name" value="P-loop containing nucleotide triphosphate hydrolases"/>
    <property type="match status" value="2"/>
</dbReference>
<evidence type="ECO:0000256" key="2">
    <source>
        <dbReference type="ARBA" id="ARBA00022840"/>
    </source>
</evidence>
<feature type="domain" description="Helicase C-terminal" evidence="5">
    <location>
        <begin position="954"/>
        <end position="1124"/>
    </location>
</feature>
<dbReference type="Pfam" id="PF00270">
    <property type="entry name" value="DEAD"/>
    <property type="match status" value="1"/>
</dbReference>
<dbReference type="PANTHER" id="PTHR47957">
    <property type="entry name" value="ATP-DEPENDENT HELICASE HRQ1"/>
    <property type="match status" value="1"/>
</dbReference>
<name>A0A1H3VNR1_SELRU</name>
<dbReference type="Proteomes" id="UP000183469">
    <property type="component" value="Unassembled WGS sequence"/>
</dbReference>
<dbReference type="GO" id="GO:0043138">
    <property type="term" value="F:3'-5' DNA helicase activity"/>
    <property type="evidence" value="ECO:0007669"/>
    <property type="project" value="TreeGrafter"/>
</dbReference>
<sequence>MFNPINASKHIQEDFKGYIRTTYQFDDPEYARLFSAALDEDGRIAKGPYIELESAFETGASLEQLMGEQVASVLFQDLEGNVAEADKEIKLQRPLYRHQEMAMRKAAANRNMVVTTGTGSGKTECFILPIINELLKQKEQRKLDAGVRAVIIYPMNALANDQMKRFRAILKDYPAITFGVYNGNTKKDDETAISSYKKLNEQQEPIPNEMLSRERMQQTPPHILITNYSMLEYMLLRPGDTPVFDGAKLKFLVLDEAHIYRGGTGMETALLLRRTKARIGQDKPLVHILTSATLGEKRADRDIIQFAGNLCDAEFSTEDIIRSTMVPCTFSGDAADYPLALFAKLAQADEGVNQVFAQYEIPYDKALPVAENLYQFLEGTRFYRLLRDIAKPGNPGTAAEYAAAMQAELPEVTEDDVQNLLQIAAQASWHKTALVKIRYHMFVRALEGAFLTIVPNQEKHVFIKRREYLDEGTPQQQCVFECAVCKDCGQIAILGRVDEKQHKLCQVSNVYQLQGKQKMDVAVYLLNPDRGMELDRDDEDEIAPNNEADYLLCSRCGEIHHVSQAGAFACGHGTDSLVQVRKEGFCNEDSPAINCPSCQNGQFRFFYLGYDAATAVLGTSLFEELPEKKILPQVAEVDQIPAFLGGGKVKKVKATPVRRQFLTFSDSRSEAAYFASYMSESYQEYLRRRGLYHILAENPGKTFEFADLVNCLKSYFYENKTFEQLVVNNEQKRTLDMESLLQARIAVVNELVNYRRANSLVGFGQMRFAYKGMEIDDMDYASVLESLATNEASHLAKYNLSPVEIQQLLDALILEFAKVGAVDCKDFGFGEDTRKYLFFSEGQKYFVKSGTAADRKNPCCYSWCPAKVESKAGEIYYRRSYRLMNTLNYVGKKLPKRGEPGYSELADEGVKLLDWIWDNILCNAANGYRLHTVNNKTERECILSLDSLCIQSLVDEDTLYQCDTCRHTTVENYRNQCTKTQCQGHLHKISKAEYLRGNHYLRLYSSPKMQPLLIKEHTAQLSKNEGEKYQKLFVEGKLNALSCSTTFEMGVDVGSLETVYLRDMPPTPANYVQRAGRAGRALGSAAFVLTYAKLGSHDLTYYDSPQDMIMGRIKAPQFSLTNVKVTKRHIYAVALSMFLALNPDVYDDNNAYEMLNGNGFARLVKWLEAKPVELKNMLQQVIPSEDGFQEELGIGDFKWIDDFVGDEGVLRVAIDAYRNTLEEFEKLRDEARNQKQDKKAAYYDDRLREMKASKDDSSSNKTKNKLIEFLSKNNILPKYGFPVDTVGLYTSRGSAYGNDDKSVQLQRDLQMAVSEYAPGAQVVADGKVYTSRYIRNERRIEGQSWETGFIAKCRDKDCESWNWAKINADKPCKACGKTIYSRDWMPAIIPRNGFIAELNPPQVSMSHKPKKIYHSDAFYVGNIAEKQKINRTSLPKEDSWIVRMDSSRNDEMMVVSNNKFYICHQCGYTVNENELKAGKEKVVKNCVERQHIKPYMDKEKCSNKSLREYRLFHKFKTDVVLLKFNMAQARDKQTMMSVMYALLEGAAKELNIERSDIQGCLNFNAPQWDIILYDSTAGGAGQIRRLAQEDGIKLHSVIRTALEIIDGCDCSPSCYSCLRNYYNQKVHDQLDRHKASAFLHELEKAAFIKNQEEEDHVNWTVADEGYDYTVNVAEAEEIFSSYLIKENRTEKDRKYYQDKLAAQAANIRKPDYEGTTFSTEGDGNEQDAYADFYWHSEGVILFFDSGKEDYERMRNSSYHCYLLDENFSVDEFVKRVKK</sequence>
<feature type="coiled-coil region" evidence="3">
    <location>
        <begin position="1210"/>
        <end position="1241"/>
    </location>
</feature>
<dbReference type="PROSITE" id="PS51194">
    <property type="entry name" value="HELICASE_CTER"/>
    <property type="match status" value="1"/>
</dbReference>
<dbReference type="InterPro" id="IPR027417">
    <property type="entry name" value="P-loop_NTPase"/>
</dbReference>
<accession>A0A1H3VNR1</accession>
<dbReference type="GO" id="GO:0036297">
    <property type="term" value="P:interstrand cross-link repair"/>
    <property type="evidence" value="ECO:0007669"/>
    <property type="project" value="TreeGrafter"/>
</dbReference>
<dbReference type="RefSeq" id="WP_074670515.1">
    <property type="nucleotide sequence ID" value="NZ_FNQG01000002.1"/>
</dbReference>
<evidence type="ECO:0000313" key="7">
    <source>
        <dbReference type="Proteomes" id="UP000183469"/>
    </source>
</evidence>
<dbReference type="SMART" id="SM00487">
    <property type="entry name" value="DEXDc"/>
    <property type="match status" value="1"/>
</dbReference>
<dbReference type="InterPro" id="IPR018973">
    <property type="entry name" value="MZB"/>
</dbReference>
<dbReference type="EMBL" id="FNQG01000002">
    <property type="protein sequence ID" value="SDZ76331.1"/>
    <property type="molecule type" value="Genomic_DNA"/>
</dbReference>